<sequence>MMGAKLRFFDATPVGRIMNRFSKDLESVDQELAPFADGFVVTTLACLVTIGVICAITPAFLLFTIFIAIVYSLVGVFYLNLSRDLKRFESITRSPIHQHFTETLVGVTTIRAYGDERRFLVQNLSKIDDNNRPFFFVWVNNRWLAFRTDMIGSFIVFLASALAVGYAAKIDSGLAGISLSFAVSFNQNAIWVLRLYANVEINMNSVERIQEYIKDTEQEPPAEIPENEPAPSWPQKGAIEVKDLSLRYASNLPRVIDTISFNIKPSEKIGVVGRTGAGKSTIITSFFRFVDPDSGYIKIDGVDITSIGLRRLRKSLTIIPQDPTLFNGTIRSNLDMYGEYADLQMFEALKRVNLISAAEYQQIIDGDGKFFNSAEQSTEENRNKFLDLDNPISENGGNLSQGERQLMCLARSLLKSPRVLMLDEATASIDYEADAMIQKTIREEFSSTTILTIAHRLKTIIDYDKILVLDAGKIKEFDHPYKLIVDKTSQFRDMCMDTGEFDDLVALAKQAFVDAKNK</sequence>
<proteinExistence type="predicted"/>
<comment type="caution">
    <text evidence="1">The sequence shown here is derived from an EMBL/GenBank/DDBJ whole genome shotgun (WGS) entry which is preliminary data.</text>
</comment>
<evidence type="ECO:0000313" key="1">
    <source>
        <dbReference type="EMBL" id="GME83639.1"/>
    </source>
</evidence>
<reference evidence="1" key="1">
    <citation type="submission" date="2023-04" db="EMBL/GenBank/DDBJ databases">
        <title>Ambrosiozyma monospora NBRC 10751.</title>
        <authorList>
            <person name="Ichikawa N."/>
            <person name="Sato H."/>
            <person name="Tonouchi N."/>
        </authorList>
    </citation>
    <scope>NUCLEOTIDE SEQUENCE</scope>
    <source>
        <strain evidence="1">NBRC 10751</strain>
    </source>
</reference>
<name>A0ACB5TAG4_AMBMO</name>
<protein>
    <submittedName>
        <fullName evidence="1">Unnamed protein product</fullName>
    </submittedName>
</protein>
<accession>A0ACB5TAG4</accession>
<dbReference type="EMBL" id="BSXS01004885">
    <property type="protein sequence ID" value="GME83639.1"/>
    <property type="molecule type" value="Genomic_DNA"/>
</dbReference>
<evidence type="ECO:0000313" key="2">
    <source>
        <dbReference type="Proteomes" id="UP001165064"/>
    </source>
</evidence>
<organism evidence="1 2">
    <name type="scientific">Ambrosiozyma monospora</name>
    <name type="common">Yeast</name>
    <name type="synonym">Endomycopsis monosporus</name>
    <dbReference type="NCBI Taxonomy" id="43982"/>
    <lineage>
        <taxon>Eukaryota</taxon>
        <taxon>Fungi</taxon>
        <taxon>Dikarya</taxon>
        <taxon>Ascomycota</taxon>
        <taxon>Saccharomycotina</taxon>
        <taxon>Pichiomycetes</taxon>
        <taxon>Pichiales</taxon>
        <taxon>Pichiaceae</taxon>
        <taxon>Ambrosiozyma</taxon>
    </lineage>
</organism>
<dbReference type="Proteomes" id="UP001165064">
    <property type="component" value="Unassembled WGS sequence"/>
</dbReference>
<keyword evidence="2" id="KW-1185">Reference proteome</keyword>
<gene>
    <name evidence="1" type="ORF">Amon02_000630200</name>
</gene>